<dbReference type="AlphaFoldDB" id="A0A382S4Y9"/>
<evidence type="ECO:0000313" key="1">
    <source>
        <dbReference type="EMBL" id="SVD04198.1"/>
    </source>
</evidence>
<name>A0A382S4Y9_9ZZZZ</name>
<dbReference type="EMBL" id="UINC01125994">
    <property type="protein sequence ID" value="SVD04198.1"/>
    <property type="molecule type" value="Genomic_DNA"/>
</dbReference>
<protein>
    <submittedName>
        <fullName evidence="1">Uncharacterized protein</fullName>
    </submittedName>
</protein>
<accession>A0A382S4Y9</accession>
<gene>
    <name evidence="1" type="ORF">METZ01_LOCUS357052</name>
</gene>
<organism evidence="1">
    <name type="scientific">marine metagenome</name>
    <dbReference type="NCBI Taxonomy" id="408172"/>
    <lineage>
        <taxon>unclassified sequences</taxon>
        <taxon>metagenomes</taxon>
        <taxon>ecological metagenomes</taxon>
    </lineage>
</organism>
<sequence>CGAVVITNLDEYSPPEFQHMKNIIDITQCDEIPQDPDVLAEISANAIKLDEEAYGWSALVRNMRSEVGASEELSADDNDRDTVKAAELASETPGGVPGGPGLG</sequence>
<feature type="non-terminal residue" evidence="1">
    <location>
        <position position="1"/>
    </location>
</feature>
<reference evidence="1" key="1">
    <citation type="submission" date="2018-05" db="EMBL/GenBank/DDBJ databases">
        <authorList>
            <person name="Lanie J.A."/>
            <person name="Ng W.-L."/>
            <person name="Kazmierczak K.M."/>
            <person name="Andrzejewski T.M."/>
            <person name="Davidsen T.M."/>
            <person name="Wayne K.J."/>
            <person name="Tettelin H."/>
            <person name="Glass J.I."/>
            <person name="Rusch D."/>
            <person name="Podicherti R."/>
            <person name="Tsui H.-C.T."/>
            <person name="Winkler M.E."/>
        </authorList>
    </citation>
    <scope>NUCLEOTIDE SEQUENCE</scope>
</reference>
<proteinExistence type="predicted"/>